<evidence type="ECO:0000313" key="1">
    <source>
        <dbReference type="EMBL" id="TFK59389.1"/>
    </source>
</evidence>
<sequence>MCVGDPSEAVNTVAGLENNERTEPTVPTNPLTDIGNHVILVFGDLGTGDHLRSLLASRSEERTHWRQLRWLVYVMGLFHLKMACVDAIWRLFIRPVNTRKGENSLINLIGRIRERETGKFESKPTFRQMHDATQHIGVGTRLEAWRLLARTRGYSSLEAFAAARPTFTQLVEYSEILASTYVAGRTFHAERRKPDQERDKHHENMLQMQKIFLLYEELTYAMNTGDIGRLETVFIPWSAIFFACGKHRYANELLRYLKNVYFVYPEGLRRAVRYNILANPTGKSDGFRGIDWMLEHQNLYIKRIYCGSGSNRTLDHIISQSPLIEVYKETRREFEEMFDINHNGTQHSKANMERTFLRLTTYMEQYGTVERIAGRGSTFALGDLVGSGMNQIYAKFKQGIDTDTVAPTAVVEGEDLEQDAEANTGDNEDDWGDLIGLFGDDLGDDEEEVEGVADLEV</sequence>
<reference evidence="1 2" key="1">
    <citation type="journal article" date="2019" name="Nat. Ecol. Evol.">
        <title>Megaphylogeny resolves global patterns of mushroom evolution.</title>
        <authorList>
            <person name="Varga T."/>
            <person name="Krizsan K."/>
            <person name="Foldi C."/>
            <person name="Dima B."/>
            <person name="Sanchez-Garcia M."/>
            <person name="Sanchez-Ramirez S."/>
            <person name="Szollosi G.J."/>
            <person name="Szarkandi J.G."/>
            <person name="Papp V."/>
            <person name="Albert L."/>
            <person name="Andreopoulos W."/>
            <person name="Angelini C."/>
            <person name="Antonin V."/>
            <person name="Barry K.W."/>
            <person name="Bougher N.L."/>
            <person name="Buchanan P."/>
            <person name="Buyck B."/>
            <person name="Bense V."/>
            <person name="Catcheside P."/>
            <person name="Chovatia M."/>
            <person name="Cooper J."/>
            <person name="Damon W."/>
            <person name="Desjardin D."/>
            <person name="Finy P."/>
            <person name="Geml J."/>
            <person name="Haridas S."/>
            <person name="Hughes K."/>
            <person name="Justo A."/>
            <person name="Karasinski D."/>
            <person name="Kautmanova I."/>
            <person name="Kiss B."/>
            <person name="Kocsube S."/>
            <person name="Kotiranta H."/>
            <person name="LaButti K.M."/>
            <person name="Lechner B.E."/>
            <person name="Liimatainen K."/>
            <person name="Lipzen A."/>
            <person name="Lukacs Z."/>
            <person name="Mihaltcheva S."/>
            <person name="Morgado L.N."/>
            <person name="Niskanen T."/>
            <person name="Noordeloos M.E."/>
            <person name="Ohm R.A."/>
            <person name="Ortiz-Santana B."/>
            <person name="Ovrebo C."/>
            <person name="Racz N."/>
            <person name="Riley R."/>
            <person name="Savchenko A."/>
            <person name="Shiryaev A."/>
            <person name="Soop K."/>
            <person name="Spirin V."/>
            <person name="Szebenyi C."/>
            <person name="Tomsovsky M."/>
            <person name="Tulloss R.E."/>
            <person name="Uehling J."/>
            <person name="Grigoriev I.V."/>
            <person name="Vagvolgyi C."/>
            <person name="Papp T."/>
            <person name="Martin F.M."/>
            <person name="Miettinen O."/>
            <person name="Hibbett D.S."/>
            <person name="Nagy L.G."/>
        </authorList>
    </citation>
    <scope>NUCLEOTIDE SEQUENCE [LARGE SCALE GENOMIC DNA]</scope>
    <source>
        <strain evidence="1 2">NL-1719</strain>
    </source>
</reference>
<organism evidence="1 2">
    <name type="scientific">Pluteus cervinus</name>
    <dbReference type="NCBI Taxonomy" id="181527"/>
    <lineage>
        <taxon>Eukaryota</taxon>
        <taxon>Fungi</taxon>
        <taxon>Dikarya</taxon>
        <taxon>Basidiomycota</taxon>
        <taxon>Agaricomycotina</taxon>
        <taxon>Agaricomycetes</taxon>
        <taxon>Agaricomycetidae</taxon>
        <taxon>Agaricales</taxon>
        <taxon>Pluteineae</taxon>
        <taxon>Pluteaceae</taxon>
        <taxon>Pluteus</taxon>
    </lineage>
</organism>
<gene>
    <name evidence="1" type="ORF">BDN72DRAFT_780820</name>
</gene>
<accession>A0ACD3A259</accession>
<keyword evidence="2" id="KW-1185">Reference proteome</keyword>
<protein>
    <submittedName>
        <fullName evidence="1">Uncharacterized protein</fullName>
    </submittedName>
</protein>
<dbReference type="EMBL" id="ML208992">
    <property type="protein sequence ID" value="TFK59389.1"/>
    <property type="molecule type" value="Genomic_DNA"/>
</dbReference>
<name>A0ACD3A259_9AGAR</name>
<dbReference type="Proteomes" id="UP000308600">
    <property type="component" value="Unassembled WGS sequence"/>
</dbReference>
<evidence type="ECO:0000313" key="2">
    <source>
        <dbReference type="Proteomes" id="UP000308600"/>
    </source>
</evidence>
<proteinExistence type="predicted"/>